<name>A0A2M8Z1D5_9FIRM</name>
<dbReference type="Proteomes" id="UP000231092">
    <property type="component" value="Unassembled WGS sequence"/>
</dbReference>
<dbReference type="InterPro" id="IPR011008">
    <property type="entry name" value="Dimeric_a/b-barrel"/>
</dbReference>
<sequence>MIKVVAENFIKSEKVEEFIVLAKQLVQDTRQNDAGCIRYELLQDIKDQQLLTILEEWEDQEALNKHMAPKHFKEAIALFADLVEKPGNINLYKTLV</sequence>
<dbReference type="Gene3D" id="3.30.70.100">
    <property type="match status" value="1"/>
</dbReference>
<comment type="caution">
    <text evidence="2">The sequence shown here is derived from an EMBL/GenBank/DDBJ whole genome shotgun (WGS) entry which is preliminary data.</text>
</comment>
<dbReference type="PROSITE" id="PS51725">
    <property type="entry name" value="ABM"/>
    <property type="match status" value="1"/>
</dbReference>
<keyword evidence="2" id="KW-0560">Oxidoreductase</keyword>
<reference evidence="2 3" key="1">
    <citation type="submission" date="2017-11" db="EMBL/GenBank/DDBJ databases">
        <title>Understudied soil microbes with underappreciated capabilities: Untangling the Clostridium saccharolyticum group.</title>
        <authorList>
            <person name="Leschine S."/>
        </authorList>
    </citation>
    <scope>NUCLEOTIDE SEQUENCE [LARGE SCALE GENOMIC DNA]</scope>
    <source>
        <strain evidence="2 3">18A</strain>
    </source>
</reference>
<evidence type="ECO:0000259" key="1">
    <source>
        <dbReference type="PROSITE" id="PS51725"/>
    </source>
</evidence>
<dbReference type="InterPro" id="IPR050744">
    <property type="entry name" value="AI-2_Isomerase_LsrG"/>
</dbReference>
<feature type="domain" description="ABM" evidence="1">
    <location>
        <begin position="2"/>
        <end position="92"/>
    </location>
</feature>
<dbReference type="RefSeq" id="WP_100303915.1">
    <property type="nucleotide sequence ID" value="NZ_PGET01000001.1"/>
</dbReference>
<dbReference type="Pfam" id="PF03992">
    <property type="entry name" value="ABM"/>
    <property type="match status" value="1"/>
</dbReference>
<accession>A0A2M8Z1D5</accession>
<dbReference type="PANTHER" id="PTHR33336:SF15">
    <property type="entry name" value="ABM DOMAIN-CONTAINING PROTEIN"/>
    <property type="match status" value="1"/>
</dbReference>
<evidence type="ECO:0000313" key="2">
    <source>
        <dbReference type="EMBL" id="PJJ27254.1"/>
    </source>
</evidence>
<dbReference type="GO" id="GO:0004497">
    <property type="term" value="F:monooxygenase activity"/>
    <property type="evidence" value="ECO:0007669"/>
    <property type="project" value="UniProtKB-KW"/>
</dbReference>
<proteinExistence type="predicted"/>
<dbReference type="EMBL" id="PGET01000001">
    <property type="protein sequence ID" value="PJJ27254.1"/>
    <property type="molecule type" value="Genomic_DNA"/>
</dbReference>
<dbReference type="SUPFAM" id="SSF54909">
    <property type="entry name" value="Dimeric alpha+beta barrel"/>
    <property type="match status" value="1"/>
</dbReference>
<keyword evidence="2" id="KW-0503">Monooxygenase</keyword>
<gene>
    <name evidence="2" type="ORF">H171_0716</name>
</gene>
<dbReference type="AlphaFoldDB" id="A0A2M8Z1D5"/>
<organism evidence="2 3">
    <name type="scientific">[Clostridium] celerecrescens 18A</name>
    <dbReference type="NCBI Taxonomy" id="1286362"/>
    <lineage>
        <taxon>Bacteria</taxon>
        <taxon>Bacillati</taxon>
        <taxon>Bacillota</taxon>
        <taxon>Clostridia</taxon>
        <taxon>Lachnospirales</taxon>
        <taxon>Lachnospiraceae</taxon>
        <taxon>Lacrimispora</taxon>
    </lineage>
</organism>
<dbReference type="PANTHER" id="PTHR33336">
    <property type="entry name" value="QUINOL MONOOXYGENASE YGIN-RELATED"/>
    <property type="match status" value="1"/>
</dbReference>
<dbReference type="InterPro" id="IPR007138">
    <property type="entry name" value="ABM_dom"/>
</dbReference>
<dbReference type="OrthoDB" id="287932at2"/>
<protein>
    <submittedName>
        <fullName evidence="2">Quinol monooxygenase YgiN</fullName>
    </submittedName>
</protein>
<evidence type="ECO:0000313" key="3">
    <source>
        <dbReference type="Proteomes" id="UP000231092"/>
    </source>
</evidence>